<dbReference type="Pfam" id="PF12704">
    <property type="entry name" value="MacB_PCD"/>
    <property type="match status" value="1"/>
</dbReference>
<reference evidence="9 10" key="1">
    <citation type="submission" date="2009-08" db="EMBL/GenBank/DDBJ databases">
        <authorList>
            <person name="Muzny D."/>
            <person name="Qin X."/>
            <person name="Deng J."/>
            <person name="Jiang H."/>
            <person name="Liu Y."/>
            <person name="Qu J."/>
            <person name="Song X.-Z."/>
            <person name="Zhang L."/>
            <person name="Thornton R."/>
            <person name="Coyle M."/>
            <person name="Francisco L."/>
            <person name="Jackson L."/>
            <person name="Javaid M."/>
            <person name="Korchina V."/>
            <person name="Kovar C."/>
            <person name="Mata R."/>
            <person name="Mathew T."/>
            <person name="Ngo R."/>
            <person name="Nguyen L."/>
            <person name="Nguyen N."/>
            <person name="Okwuonu G."/>
            <person name="Ongeri F."/>
            <person name="Pham C."/>
            <person name="Simmons D."/>
            <person name="Wilczek-Boney K."/>
            <person name="Hale W."/>
            <person name="Jakkamsetti A."/>
            <person name="Pham P."/>
            <person name="Ruth R."/>
            <person name="San Lucas F."/>
            <person name="Warren J."/>
            <person name="Zhang J."/>
            <person name="Zhao Z."/>
            <person name="Zhou C."/>
            <person name="Zhu D."/>
            <person name="Lee S."/>
            <person name="Bess C."/>
            <person name="Blankenburg K."/>
            <person name="Forbes L."/>
            <person name="Fu Q."/>
            <person name="Gubbala S."/>
            <person name="Hirani K."/>
            <person name="Jayaseelan J.C."/>
            <person name="Lara F."/>
            <person name="Munidasa M."/>
            <person name="Palculict T."/>
            <person name="Patil S."/>
            <person name="Pu L.-L."/>
            <person name="Saada N."/>
            <person name="Tang L."/>
            <person name="Weissenberger G."/>
            <person name="Zhu Y."/>
            <person name="Hemphill L."/>
            <person name="Shang Y."/>
            <person name="Youmans B."/>
            <person name="Ayvaz T."/>
            <person name="Ross M."/>
            <person name="Santibanez J."/>
            <person name="Aqrawi P."/>
            <person name="Gross S."/>
            <person name="Joshi V."/>
            <person name="Fowler G."/>
            <person name="Nazareth L."/>
            <person name="Reid J."/>
            <person name="Worley K."/>
            <person name="Petrosino J."/>
            <person name="Highlander S."/>
            <person name="Gibbs R."/>
        </authorList>
    </citation>
    <scope>NUCLEOTIDE SEQUENCE [LARGE SCALE GENOMIC DNA]</scope>
    <source>
        <strain evidence="9 10">ATCC 49175</strain>
    </source>
</reference>
<feature type="transmembrane region" description="Helical" evidence="6">
    <location>
        <begin position="300"/>
        <end position="324"/>
    </location>
</feature>
<dbReference type="EMBL" id="ACKZ01000003">
    <property type="protein sequence ID" value="EEW38261.1"/>
    <property type="molecule type" value="Genomic_DNA"/>
</dbReference>
<proteinExistence type="predicted"/>
<dbReference type="PANTHER" id="PTHR30572:SF9">
    <property type="entry name" value="ABC TRANSPORTER PERMEASE PROTEIN"/>
    <property type="match status" value="1"/>
</dbReference>
<dbReference type="PANTHER" id="PTHR30572">
    <property type="entry name" value="MEMBRANE COMPONENT OF TRANSPORTER-RELATED"/>
    <property type="match status" value="1"/>
</dbReference>
<feature type="domain" description="MacB-like periplasmic core" evidence="8">
    <location>
        <begin position="72"/>
        <end position="270"/>
    </location>
</feature>
<dbReference type="AlphaFoldDB" id="C8NDN8"/>
<dbReference type="InterPro" id="IPR050250">
    <property type="entry name" value="Macrolide_Exporter_MacB"/>
</dbReference>
<keyword evidence="3 6" id="KW-0812">Transmembrane</keyword>
<evidence type="ECO:0000256" key="5">
    <source>
        <dbReference type="ARBA" id="ARBA00023136"/>
    </source>
</evidence>
<feature type="domain" description="ABC3 transporter permease C-terminal" evidence="7">
    <location>
        <begin position="305"/>
        <end position="427"/>
    </location>
</feature>
<accession>C8NDN8</accession>
<evidence type="ECO:0000259" key="7">
    <source>
        <dbReference type="Pfam" id="PF02687"/>
    </source>
</evidence>
<name>C8NDN8_9LACT</name>
<dbReference type="InterPro" id="IPR003838">
    <property type="entry name" value="ABC3_permease_C"/>
</dbReference>
<dbReference type="InterPro" id="IPR025857">
    <property type="entry name" value="MacB_PCD"/>
</dbReference>
<gene>
    <name evidence="9" type="ORF">HMPREF0444_0033</name>
</gene>
<keyword evidence="10" id="KW-1185">Reference proteome</keyword>
<dbReference type="Pfam" id="PF02687">
    <property type="entry name" value="FtsX"/>
    <property type="match status" value="1"/>
</dbReference>
<dbReference type="Proteomes" id="UP000005926">
    <property type="component" value="Unassembled WGS sequence"/>
</dbReference>
<comment type="subcellular location">
    <subcellularLocation>
        <location evidence="1">Cell membrane</location>
        <topology evidence="1">Multi-pass membrane protein</topology>
    </subcellularLocation>
</comment>
<dbReference type="HOGENOM" id="CLU_039499_2_1_9"/>
<feature type="transmembrane region" description="Helical" evidence="6">
    <location>
        <begin position="408"/>
        <end position="428"/>
    </location>
</feature>
<evidence type="ECO:0000256" key="6">
    <source>
        <dbReference type="SAM" id="Phobius"/>
    </source>
</evidence>
<evidence type="ECO:0000313" key="10">
    <source>
        <dbReference type="Proteomes" id="UP000005926"/>
    </source>
</evidence>
<keyword evidence="2" id="KW-1003">Cell membrane</keyword>
<evidence type="ECO:0000313" key="9">
    <source>
        <dbReference type="EMBL" id="EEW38261.1"/>
    </source>
</evidence>
<dbReference type="STRING" id="638301.HMPREF0444_0033"/>
<evidence type="ECO:0000256" key="4">
    <source>
        <dbReference type="ARBA" id="ARBA00022989"/>
    </source>
</evidence>
<evidence type="ECO:0000256" key="1">
    <source>
        <dbReference type="ARBA" id="ARBA00004651"/>
    </source>
</evidence>
<comment type="caution">
    <text evidence="9">The sequence shown here is derived from an EMBL/GenBank/DDBJ whole genome shotgun (WGS) entry which is preliminary data.</text>
</comment>
<evidence type="ECO:0000259" key="8">
    <source>
        <dbReference type="Pfam" id="PF12704"/>
    </source>
</evidence>
<dbReference type="GO" id="GO:0022857">
    <property type="term" value="F:transmembrane transporter activity"/>
    <property type="evidence" value="ECO:0007669"/>
    <property type="project" value="TreeGrafter"/>
</dbReference>
<feature type="transmembrane region" description="Helical" evidence="6">
    <location>
        <begin position="344"/>
        <end position="366"/>
    </location>
</feature>
<evidence type="ECO:0000256" key="3">
    <source>
        <dbReference type="ARBA" id="ARBA00022692"/>
    </source>
</evidence>
<sequence length="439" mass="48723">MKSRIRKGSEQMDWKKRAGAYLIRKKIRTGILFFIMVLISSAVLAVLSMQESTGKVEEKLLSLSNSGFQVESILNDGGIQKKQLTQIEKTDGVKDVQYEYDAVGQLQDAKAVQREQSVQLDQGNLGELVGVRGVSDSNNEMNFASGALNIQSGRALTKEDRNKVLIHEELAKENNWTVGSKIKMKLFKNGEEGGGSYDEITVEVVGIFNGKLSEQSTGLTSDLTENRMYMDYKTSQLLAGNKESNEVVHRAIYTVKNPSQLDSVIKEVKKLSLNWETLQLSKNEQVFEQVSGPISNFKSLMMLLTGSVFALAVIILFLILLFTLRERIHEFGILLSLGISRGKIISQILLELFTIASGSYLIALFFGEFVANQFYSGLISSDDIPAQVKSLFESSLPQLTLMEGVKTLVIVIVIIVLAVLFSTAVILMKKPKKILSQMN</sequence>
<protein>
    <submittedName>
        <fullName evidence="9">Efflux ABC transporter, permease protein</fullName>
    </submittedName>
</protein>
<dbReference type="GO" id="GO:0005886">
    <property type="term" value="C:plasma membrane"/>
    <property type="evidence" value="ECO:0007669"/>
    <property type="project" value="UniProtKB-SubCell"/>
</dbReference>
<organism evidence="9 10">
    <name type="scientific">Granulicatella adiacens ATCC 49175</name>
    <dbReference type="NCBI Taxonomy" id="638301"/>
    <lineage>
        <taxon>Bacteria</taxon>
        <taxon>Bacillati</taxon>
        <taxon>Bacillota</taxon>
        <taxon>Bacilli</taxon>
        <taxon>Lactobacillales</taxon>
        <taxon>Carnobacteriaceae</taxon>
        <taxon>Granulicatella</taxon>
    </lineage>
</organism>
<keyword evidence="4 6" id="KW-1133">Transmembrane helix</keyword>
<dbReference type="eggNOG" id="COG0577">
    <property type="taxonomic scope" value="Bacteria"/>
</dbReference>
<keyword evidence="5 6" id="KW-0472">Membrane</keyword>
<evidence type="ECO:0000256" key="2">
    <source>
        <dbReference type="ARBA" id="ARBA00022475"/>
    </source>
</evidence>